<name>A0A8X7XB43_POLSE</name>
<proteinExistence type="inferred from homology"/>
<protein>
    <submittedName>
        <fullName evidence="5">ATPF1 factor</fullName>
    </submittedName>
</protein>
<evidence type="ECO:0000313" key="6">
    <source>
        <dbReference type="Proteomes" id="UP000886611"/>
    </source>
</evidence>
<reference evidence="5 6" key="1">
    <citation type="journal article" date="2021" name="Cell">
        <title>Tracing the genetic footprints of vertebrate landing in non-teleost ray-finned fishes.</title>
        <authorList>
            <person name="Bi X."/>
            <person name="Wang K."/>
            <person name="Yang L."/>
            <person name="Pan H."/>
            <person name="Jiang H."/>
            <person name="Wei Q."/>
            <person name="Fang M."/>
            <person name="Yu H."/>
            <person name="Zhu C."/>
            <person name="Cai Y."/>
            <person name="He Y."/>
            <person name="Gan X."/>
            <person name="Zeng H."/>
            <person name="Yu D."/>
            <person name="Zhu Y."/>
            <person name="Jiang H."/>
            <person name="Qiu Q."/>
            <person name="Yang H."/>
            <person name="Zhang Y.E."/>
            <person name="Wang W."/>
            <person name="Zhu M."/>
            <person name="He S."/>
            <person name="Zhang G."/>
        </authorList>
    </citation>
    <scope>NUCLEOTIDE SEQUENCE [LARGE SCALE GENOMIC DNA]</scope>
    <source>
        <strain evidence="5">Bchr_013</strain>
    </source>
</reference>
<dbReference type="AlphaFoldDB" id="A0A8X7XB43"/>
<keyword evidence="6" id="KW-1185">Reference proteome</keyword>
<evidence type="ECO:0000256" key="3">
    <source>
        <dbReference type="ARBA" id="ARBA00022946"/>
    </source>
</evidence>
<evidence type="ECO:0000256" key="1">
    <source>
        <dbReference type="ARBA" id="ARBA00004173"/>
    </source>
</evidence>
<organism evidence="5 6">
    <name type="scientific">Polypterus senegalus</name>
    <name type="common">Senegal bichir</name>
    <dbReference type="NCBI Taxonomy" id="55291"/>
    <lineage>
        <taxon>Eukaryota</taxon>
        <taxon>Metazoa</taxon>
        <taxon>Chordata</taxon>
        <taxon>Craniata</taxon>
        <taxon>Vertebrata</taxon>
        <taxon>Euteleostomi</taxon>
        <taxon>Actinopterygii</taxon>
        <taxon>Polypteriformes</taxon>
        <taxon>Polypteridae</taxon>
        <taxon>Polypterus</taxon>
    </lineage>
</organism>
<dbReference type="EMBL" id="JAATIS010003638">
    <property type="protein sequence ID" value="KAG2464139.1"/>
    <property type="molecule type" value="Genomic_DNA"/>
</dbReference>
<keyword evidence="4" id="KW-0496">Mitochondrion</keyword>
<accession>A0A8X7XB43</accession>
<dbReference type="PANTHER" id="PTHR13126:SF0">
    <property type="entry name" value="ATP SYNTHASE MITOCHONDRIAL F1 COMPLEX ASSEMBLY FACTOR 1"/>
    <property type="match status" value="1"/>
</dbReference>
<dbReference type="InterPro" id="IPR010591">
    <property type="entry name" value="ATP11"/>
</dbReference>
<feature type="non-terminal residue" evidence="5">
    <location>
        <position position="245"/>
    </location>
</feature>
<keyword evidence="3" id="KW-0809">Transit peptide</keyword>
<feature type="non-terminal residue" evidence="5">
    <location>
        <position position="1"/>
    </location>
</feature>
<comment type="similarity">
    <text evidence="2">Belongs to the ATP11 family.</text>
</comment>
<gene>
    <name evidence="5" type="primary">Atpaf1_1</name>
    <name evidence="5" type="ORF">GTO96_0003536</name>
</gene>
<dbReference type="PANTHER" id="PTHR13126">
    <property type="entry name" value="CHAPERONE ATP11"/>
    <property type="match status" value="1"/>
</dbReference>
<comment type="caution">
    <text evidence="5">The sequence shown here is derived from an EMBL/GenBank/DDBJ whole genome shotgun (WGS) entry which is preliminary data.</text>
</comment>
<dbReference type="Proteomes" id="UP000886611">
    <property type="component" value="Unassembled WGS sequence"/>
</dbReference>
<sequence>MRALAAPGTFLCRPRLQPGPSFMCDCGDNVMAVAVLQLHCLYRGLLAVRRPALSSVLPGAAWRGLRVFNVRKAPELEDNPFFAKYEEKIRQLRSAQPQEFQARLEKTVELKKEPVGQSRQGDFIQLMEQQASAEQLGSGASGPGGFTKIKTLASIINVDLIKEKTAEEIGEVGGVLGTMPVSPGEQSDAILLQWNDYKGLQTKVVPQPYLHFMKLLVPGRKCLRWTCPLGDSQRWHHKPTSDTAA</sequence>
<evidence type="ECO:0000256" key="4">
    <source>
        <dbReference type="ARBA" id="ARBA00023128"/>
    </source>
</evidence>
<evidence type="ECO:0000256" key="2">
    <source>
        <dbReference type="ARBA" id="ARBA00009116"/>
    </source>
</evidence>
<comment type="subcellular location">
    <subcellularLocation>
        <location evidence="1">Mitochondrion</location>
    </subcellularLocation>
</comment>
<dbReference type="GO" id="GO:0005739">
    <property type="term" value="C:mitochondrion"/>
    <property type="evidence" value="ECO:0007669"/>
    <property type="project" value="UniProtKB-SubCell"/>
</dbReference>
<evidence type="ECO:0000313" key="5">
    <source>
        <dbReference type="EMBL" id="KAG2464139.1"/>
    </source>
</evidence>
<dbReference type="GO" id="GO:0033615">
    <property type="term" value="P:mitochondrial proton-transporting ATP synthase complex assembly"/>
    <property type="evidence" value="ECO:0007669"/>
    <property type="project" value="TreeGrafter"/>
</dbReference>